<evidence type="ECO:0000313" key="2">
    <source>
        <dbReference type="Proteomes" id="UP001367508"/>
    </source>
</evidence>
<evidence type="ECO:0000313" key="1">
    <source>
        <dbReference type="EMBL" id="KAK7308320.1"/>
    </source>
</evidence>
<dbReference type="AlphaFoldDB" id="A0AAN9JZB3"/>
<dbReference type="Proteomes" id="UP001367508">
    <property type="component" value="Unassembled WGS sequence"/>
</dbReference>
<name>A0AAN9JZB3_CANGL</name>
<comment type="caution">
    <text evidence="1">The sequence shown here is derived from an EMBL/GenBank/DDBJ whole genome shotgun (WGS) entry which is preliminary data.</text>
</comment>
<accession>A0AAN9JZB3</accession>
<keyword evidence="2" id="KW-1185">Reference proteome</keyword>
<dbReference type="EMBL" id="JAYMYQ010000010">
    <property type="protein sequence ID" value="KAK7308320.1"/>
    <property type="molecule type" value="Genomic_DNA"/>
</dbReference>
<proteinExistence type="predicted"/>
<gene>
    <name evidence="1" type="ORF">VNO77_41922</name>
</gene>
<protein>
    <submittedName>
        <fullName evidence="1">Uncharacterized protein</fullName>
    </submittedName>
</protein>
<organism evidence="1 2">
    <name type="scientific">Canavalia gladiata</name>
    <name type="common">Sword bean</name>
    <name type="synonym">Dolichos gladiatus</name>
    <dbReference type="NCBI Taxonomy" id="3824"/>
    <lineage>
        <taxon>Eukaryota</taxon>
        <taxon>Viridiplantae</taxon>
        <taxon>Streptophyta</taxon>
        <taxon>Embryophyta</taxon>
        <taxon>Tracheophyta</taxon>
        <taxon>Spermatophyta</taxon>
        <taxon>Magnoliopsida</taxon>
        <taxon>eudicotyledons</taxon>
        <taxon>Gunneridae</taxon>
        <taxon>Pentapetalae</taxon>
        <taxon>rosids</taxon>
        <taxon>fabids</taxon>
        <taxon>Fabales</taxon>
        <taxon>Fabaceae</taxon>
        <taxon>Papilionoideae</taxon>
        <taxon>50 kb inversion clade</taxon>
        <taxon>NPAAA clade</taxon>
        <taxon>indigoferoid/millettioid clade</taxon>
        <taxon>Phaseoleae</taxon>
        <taxon>Canavalia</taxon>
    </lineage>
</organism>
<reference evidence="1 2" key="1">
    <citation type="submission" date="2024-01" db="EMBL/GenBank/DDBJ databases">
        <title>The genomes of 5 underutilized Papilionoideae crops provide insights into root nodulation and disease resistanc.</title>
        <authorList>
            <person name="Jiang F."/>
        </authorList>
    </citation>
    <scope>NUCLEOTIDE SEQUENCE [LARGE SCALE GENOMIC DNA]</scope>
    <source>
        <strain evidence="1">LVBAO_FW01</strain>
        <tissue evidence="1">Leaves</tissue>
    </source>
</reference>
<sequence length="253" mass="28085">MLMLISCNGSHVLFGLITASKRDAYHGLPVSLPISPAIHVTGNWNQCLIPDSAHLGPICSPTYTQIKPAIIATPEDLALGFSFLDRLWQHGFVMEQELALMKYQLPAFPKALPGSPMRTSISDPGLYHYGSSKGLGADFQFPCLDSFLNLLVARKLIANYRPRVQVTGDQREARGVSDSERVPEVYLKIGPKLTQPTRCKMVNFHSQAALRSLSKPWNLEDTNMFAEWDGFEAYSSSSFEFIVKPKCGLQPIL</sequence>